<dbReference type="GO" id="GO:0005524">
    <property type="term" value="F:ATP binding"/>
    <property type="evidence" value="ECO:0007669"/>
    <property type="project" value="UniProtKB-KW"/>
</dbReference>
<feature type="transmembrane region" description="Helical" evidence="8">
    <location>
        <begin position="283"/>
        <end position="308"/>
    </location>
</feature>
<feature type="compositionally biased region" description="Low complexity" evidence="7">
    <location>
        <begin position="1"/>
        <end position="17"/>
    </location>
</feature>
<organism evidence="11 12">
    <name type="scientific">Planomonospora alba</name>
    <dbReference type="NCBI Taxonomy" id="161354"/>
    <lineage>
        <taxon>Bacteria</taxon>
        <taxon>Bacillati</taxon>
        <taxon>Actinomycetota</taxon>
        <taxon>Actinomycetes</taxon>
        <taxon>Streptosporangiales</taxon>
        <taxon>Streptosporangiaceae</taxon>
        <taxon>Planomonospora</taxon>
    </lineage>
</organism>
<dbReference type="InterPro" id="IPR036640">
    <property type="entry name" value="ABC1_TM_sf"/>
</dbReference>
<evidence type="ECO:0000256" key="7">
    <source>
        <dbReference type="SAM" id="MobiDB-lite"/>
    </source>
</evidence>
<reference evidence="12" key="1">
    <citation type="journal article" date="2019" name="Int. J. Syst. Evol. Microbiol.">
        <title>The Global Catalogue of Microorganisms (GCM) 10K type strain sequencing project: providing services to taxonomists for standard genome sequencing and annotation.</title>
        <authorList>
            <consortium name="The Broad Institute Genomics Platform"/>
            <consortium name="The Broad Institute Genome Sequencing Center for Infectious Disease"/>
            <person name="Wu L."/>
            <person name="Ma J."/>
        </authorList>
    </citation>
    <scope>NUCLEOTIDE SEQUENCE [LARGE SCALE GENOMIC DNA]</scope>
    <source>
        <strain evidence="12">JCM 9373</strain>
    </source>
</reference>
<keyword evidence="2 8" id="KW-0812">Transmembrane</keyword>
<evidence type="ECO:0000256" key="8">
    <source>
        <dbReference type="SAM" id="Phobius"/>
    </source>
</evidence>
<dbReference type="Pfam" id="PF00005">
    <property type="entry name" value="ABC_tran"/>
    <property type="match status" value="1"/>
</dbReference>
<keyword evidence="4 11" id="KW-0067">ATP-binding</keyword>
<keyword evidence="3" id="KW-0547">Nucleotide-binding</keyword>
<feature type="compositionally biased region" description="Gly residues" evidence="7">
    <location>
        <begin position="18"/>
        <end position="48"/>
    </location>
</feature>
<dbReference type="Proteomes" id="UP001500320">
    <property type="component" value="Unassembled WGS sequence"/>
</dbReference>
<dbReference type="PROSITE" id="PS50893">
    <property type="entry name" value="ABC_TRANSPORTER_2"/>
    <property type="match status" value="1"/>
</dbReference>
<keyword evidence="12" id="KW-1185">Reference proteome</keyword>
<gene>
    <name evidence="11" type="ORF">GCM10010466_03280</name>
</gene>
<accession>A0ABP6MJY3</accession>
<dbReference type="InterPro" id="IPR003593">
    <property type="entry name" value="AAA+_ATPase"/>
</dbReference>
<keyword evidence="6 8" id="KW-0472">Membrane</keyword>
<evidence type="ECO:0000259" key="10">
    <source>
        <dbReference type="PROSITE" id="PS50929"/>
    </source>
</evidence>
<dbReference type="Pfam" id="PF00664">
    <property type="entry name" value="ABC_membrane"/>
    <property type="match status" value="1"/>
</dbReference>
<evidence type="ECO:0000256" key="6">
    <source>
        <dbReference type="ARBA" id="ARBA00023136"/>
    </source>
</evidence>
<dbReference type="InterPro" id="IPR011527">
    <property type="entry name" value="ABC1_TM_dom"/>
</dbReference>
<evidence type="ECO:0000259" key="9">
    <source>
        <dbReference type="PROSITE" id="PS50893"/>
    </source>
</evidence>
<comment type="caution">
    <text evidence="11">The sequence shown here is derived from an EMBL/GenBank/DDBJ whole genome shotgun (WGS) entry which is preliminary data.</text>
</comment>
<name>A0ABP6MJY3_9ACTN</name>
<feature type="transmembrane region" description="Helical" evidence="8">
    <location>
        <begin position="110"/>
        <end position="128"/>
    </location>
</feature>
<evidence type="ECO:0000256" key="3">
    <source>
        <dbReference type="ARBA" id="ARBA00022741"/>
    </source>
</evidence>
<comment type="subcellular location">
    <subcellularLocation>
        <location evidence="1">Cell membrane</location>
        <topology evidence="1">Multi-pass membrane protein</topology>
    </subcellularLocation>
</comment>
<dbReference type="CDD" id="cd18551">
    <property type="entry name" value="ABC_6TM_LmrA_like"/>
    <property type="match status" value="1"/>
</dbReference>
<evidence type="ECO:0000313" key="12">
    <source>
        <dbReference type="Proteomes" id="UP001500320"/>
    </source>
</evidence>
<feature type="transmembrane region" description="Helical" evidence="8">
    <location>
        <begin position="176"/>
        <end position="199"/>
    </location>
</feature>
<dbReference type="PROSITE" id="PS50929">
    <property type="entry name" value="ABC_TM1F"/>
    <property type="match status" value="1"/>
</dbReference>
<feature type="domain" description="ABC transporter" evidence="9">
    <location>
        <begin position="416"/>
        <end position="651"/>
    </location>
</feature>
<proteinExistence type="predicted"/>
<dbReference type="SUPFAM" id="SSF90123">
    <property type="entry name" value="ABC transporter transmembrane region"/>
    <property type="match status" value="1"/>
</dbReference>
<evidence type="ECO:0000256" key="5">
    <source>
        <dbReference type="ARBA" id="ARBA00022989"/>
    </source>
</evidence>
<keyword evidence="5 8" id="KW-1133">Transmembrane helix</keyword>
<dbReference type="InterPro" id="IPR003439">
    <property type="entry name" value="ABC_transporter-like_ATP-bd"/>
</dbReference>
<evidence type="ECO:0000313" key="11">
    <source>
        <dbReference type="EMBL" id="GAA3115560.1"/>
    </source>
</evidence>
<sequence>MTESRAGSGAEAADGAGAVSGSGAGAGRTADGGGRGAGAGSGHGGAGGGGEPGSWRLLLGYVRPYRKVLALGGVLSLVSSLAGLAMPLLAKAVIDAFGAERSLTGPVLGLTAAVLAGAAVGALGRYVLERMGEGIVFSARRGLVDRMLRLRVSEVDRLKPGDLLARVTSDTTLLRAVFTDGIVESVGAVFVLVGAVVMMALMDGFLLLVTLAVLVCVGGLVGLVMPRIQRATVEAQAAVGEMGAVLDRVLQAFRTVKASGAEEREIAAVEEAAREARDRGVAVAWWSSIAGISAWVAAQLAFVAVLGIGGARVASGELEVSSLIAFLLYLFYLVAPVGQLVQGATQVQSGLAAVRRIRQVEELPVEEPARPVPGGGAAAAPGTARPAAAPYAEAVAGPAAGSAGAVRASRTVPAGVVFENVSFRYGDDRPVVHREVSFEVPAGGMTALVGPSGAGKSTVFALLERFYERTAGRIAIDGRDIRDWPLAGLRAALGYVEQDAPVLDGTLRENLVLAAPDTVEAEIRRVLALTRLEDLVARLPEGLETMVGHRGIMLSGGERQRVAIARALLRRPRLLLLDEATSQLDAVNELRLREVIAEVAKETTVLVIAHRLSTVTGADRIVVMEGGRVRAVGTHDELLAGDDLYRELAATQFLLPAGTGAELAAGVEAGVPDGGAAGTTGGAAAGTEGRTGAQETTGRTRASVDS</sequence>
<dbReference type="RefSeq" id="WP_344855061.1">
    <property type="nucleotide sequence ID" value="NZ_BAAAUT010000002.1"/>
</dbReference>
<feature type="transmembrane region" description="Helical" evidence="8">
    <location>
        <begin position="205"/>
        <end position="225"/>
    </location>
</feature>
<dbReference type="PANTHER" id="PTHR43394">
    <property type="entry name" value="ATP-DEPENDENT PERMEASE MDL1, MITOCHONDRIAL"/>
    <property type="match status" value="1"/>
</dbReference>
<dbReference type="SMART" id="SM00382">
    <property type="entry name" value="AAA"/>
    <property type="match status" value="1"/>
</dbReference>
<feature type="transmembrane region" description="Helical" evidence="8">
    <location>
        <begin position="68"/>
        <end position="90"/>
    </location>
</feature>
<evidence type="ECO:0000256" key="2">
    <source>
        <dbReference type="ARBA" id="ARBA00022692"/>
    </source>
</evidence>
<dbReference type="PROSITE" id="PS00211">
    <property type="entry name" value="ABC_TRANSPORTER_1"/>
    <property type="match status" value="1"/>
</dbReference>
<feature type="region of interest" description="Disordered" evidence="7">
    <location>
        <begin position="1"/>
        <end position="48"/>
    </location>
</feature>
<dbReference type="InterPro" id="IPR039421">
    <property type="entry name" value="Type_1_exporter"/>
</dbReference>
<feature type="compositionally biased region" description="Gly residues" evidence="7">
    <location>
        <begin position="673"/>
        <end position="684"/>
    </location>
</feature>
<dbReference type="EMBL" id="BAAAUT010000002">
    <property type="protein sequence ID" value="GAA3115560.1"/>
    <property type="molecule type" value="Genomic_DNA"/>
</dbReference>
<dbReference type="Gene3D" id="1.20.1560.10">
    <property type="entry name" value="ABC transporter type 1, transmembrane domain"/>
    <property type="match status" value="1"/>
</dbReference>
<feature type="region of interest" description="Disordered" evidence="7">
    <location>
        <begin position="673"/>
        <end position="706"/>
    </location>
</feature>
<feature type="domain" description="ABC transmembrane type-1" evidence="10">
    <location>
        <begin position="70"/>
        <end position="349"/>
    </location>
</feature>
<feature type="compositionally biased region" description="Low complexity" evidence="7">
    <location>
        <begin position="685"/>
        <end position="706"/>
    </location>
</feature>
<dbReference type="InterPro" id="IPR017871">
    <property type="entry name" value="ABC_transporter-like_CS"/>
</dbReference>
<dbReference type="Gene3D" id="3.40.50.300">
    <property type="entry name" value="P-loop containing nucleotide triphosphate hydrolases"/>
    <property type="match status" value="1"/>
</dbReference>
<evidence type="ECO:0000256" key="1">
    <source>
        <dbReference type="ARBA" id="ARBA00004651"/>
    </source>
</evidence>
<dbReference type="PANTHER" id="PTHR43394:SF1">
    <property type="entry name" value="ATP-BINDING CASSETTE SUB-FAMILY B MEMBER 10, MITOCHONDRIAL"/>
    <property type="match status" value="1"/>
</dbReference>
<dbReference type="InterPro" id="IPR027417">
    <property type="entry name" value="P-loop_NTPase"/>
</dbReference>
<protein>
    <submittedName>
        <fullName evidence="11">ABC transporter ATP-binding protein</fullName>
    </submittedName>
</protein>
<evidence type="ECO:0000256" key="4">
    <source>
        <dbReference type="ARBA" id="ARBA00022840"/>
    </source>
</evidence>
<dbReference type="SUPFAM" id="SSF52540">
    <property type="entry name" value="P-loop containing nucleoside triphosphate hydrolases"/>
    <property type="match status" value="1"/>
</dbReference>